<feature type="compositionally biased region" description="Basic and acidic residues" evidence="3">
    <location>
        <begin position="61"/>
        <end position="71"/>
    </location>
</feature>
<evidence type="ECO:0000256" key="1">
    <source>
        <dbReference type="ARBA" id="ARBA00001946"/>
    </source>
</evidence>
<dbReference type="Pfam" id="PF00293">
    <property type="entry name" value="NUDIX"/>
    <property type="match status" value="1"/>
</dbReference>
<dbReference type="InterPro" id="IPR000086">
    <property type="entry name" value="NUDIX_hydrolase_dom"/>
</dbReference>
<comment type="cofactor">
    <cofactor evidence="1">
        <name>Mg(2+)</name>
        <dbReference type="ChEBI" id="CHEBI:18420"/>
    </cofactor>
</comment>
<evidence type="ECO:0000313" key="6">
    <source>
        <dbReference type="Proteomes" id="UP000430692"/>
    </source>
</evidence>
<evidence type="ECO:0000256" key="2">
    <source>
        <dbReference type="ARBA" id="ARBA00022801"/>
    </source>
</evidence>
<feature type="domain" description="Nudix hydrolase" evidence="4">
    <location>
        <begin position="9"/>
        <end position="149"/>
    </location>
</feature>
<feature type="region of interest" description="Disordered" evidence="3">
    <location>
        <begin position="47"/>
        <end position="71"/>
    </location>
</feature>
<organism evidence="5 6">
    <name type="scientific">Shimazuella alba</name>
    <dbReference type="NCBI Taxonomy" id="2690964"/>
    <lineage>
        <taxon>Bacteria</taxon>
        <taxon>Bacillati</taxon>
        <taxon>Bacillota</taxon>
        <taxon>Bacilli</taxon>
        <taxon>Bacillales</taxon>
        <taxon>Thermoactinomycetaceae</taxon>
        <taxon>Shimazuella</taxon>
    </lineage>
</organism>
<dbReference type="InterPro" id="IPR015797">
    <property type="entry name" value="NUDIX_hydrolase-like_dom_sf"/>
</dbReference>
<evidence type="ECO:0000256" key="3">
    <source>
        <dbReference type="SAM" id="MobiDB-lite"/>
    </source>
</evidence>
<dbReference type="RefSeq" id="WP_160803266.1">
    <property type="nucleotide sequence ID" value="NZ_WUUL01000022.1"/>
</dbReference>
<dbReference type="PROSITE" id="PS51462">
    <property type="entry name" value="NUDIX"/>
    <property type="match status" value="1"/>
</dbReference>
<dbReference type="CDD" id="cd02883">
    <property type="entry name" value="NUDIX_Hydrolase"/>
    <property type="match status" value="1"/>
</dbReference>
<dbReference type="AlphaFoldDB" id="A0A6I4VWJ1"/>
<dbReference type="GO" id="GO:0016787">
    <property type="term" value="F:hydrolase activity"/>
    <property type="evidence" value="ECO:0007669"/>
    <property type="project" value="UniProtKB-KW"/>
</dbReference>
<dbReference type="EMBL" id="WUUL01000022">
    <property type="protein sequence ID" value="MXQ55907.1"/>
    <property type="molecule type" value="Genomic_DNA"/>
</dbReference>
<dbReference type="PANTHER" id="PTHR43046">
    <property type="entry name" value="GDP-MANNOSE MANNOSYL HYDROLASE"/>
    <property type="match status" value="1"/>
</dbReference>
<name>A0A6I4VWJ1_9BACL</name>
<sequence length="160" mass="18898">MFFSPQKEPRRIAKVVLIDMGDLANPIRDPNMWKVLVLQRIERDRRPESQQGLDFPGGTVRRSESFKQGAVRETREETELRIKVEDLNFLKRQELKLGSGFIHWFVTPYTGGQVKLNPKEHEKFYWIEIGQLKTVAPYPPKWMMRLIRLGVDTLESKRFN</sequence>
<protein>
    <submittedName>
        <fullName evidence="5">NUDIX domain-containing protein</fullName>
    </submittedName>
</protein>
<accession>A0A6I4VWJ1</accession>
<reference evidence="5 6" key="1">
    <citation type="submission" date="2019-12" db="EMBL/GenBank/DDBJ databases">
        <title>Whole-genome analyses of novel actinobacteria.</title>
        <authorList>
            <person name="Sahin N."/>
            <person name="Saygin H."/>
        </authorList>
    </citation>
    <scope>NUCLEOTIDE SEQUENCE [LARGE SCALE GENOMIC DNA]</scope>
    <source>
        <strain evidence="5 6">KC615</strain>
    </source>
</reference>
<gene>
    <name evidence="5" type="ORF">GSM42_19690</name>
</gene>
<evidence type="ECO:0000259" key="4">
    <source>
        <dbReference type="PROSITE" id="PS51462"/>
    </source>
</evidence>
<dbReference type="Gene3D" id="3.90.79.10">
    <property type="entry name" value="Nucleoside Triphosphate Pyrophosphohydrolase"/>
    <property type="match status" value="1"/>
</dbReference>
<dbReference type="SUPFAM" id="SSF55811">
    <property type="entry name" value="Nudix"/>
    <property type="match status" value="1"/>
</dbReference>
<dbReference type="PANTHER" id="PTHR43046:SF14">
    <property type="entry name" value="MUTT_NUDIX FAMILY PROTEIN"/>
    <property type="match status" value="1"/>
</dbReference>
<evidence type="ECO:0000313" key="5">
    <source>
        <dbReference type="EMBL" id="MXQ55907.1"/>
    </source>
</evidence>
<dbReference type="Proteomes" id="UP000430692">
    <property type="component" value="Unassembled WGS sequence"/>
</dbReference>
<keyword evidence="6" id="KW-1185">Reference proteome</keyword>
<comment type="caution">
    <text evidence="5">The sequence shown here is derived from an EMBL/GenBank/DDBJ whole genome shotgun (WGS) entry which is preliminary data.</text>
</comment>
<proteinExistence type="predicted"/>
<keyword evidence="2" id="KW-0378">Hydrolase</keyword>